<gene>
    <name evidence="1" type="ORF">CLV99_0490</name>
</gene>
<dbReference type="EMBL" id="SNYV01000011">
    <property type="protein sequence ID" value="TDQ79059.1"/>
    <property type="molecule type" value="Genomic_DNA"/>
</dbReference>
<organism evidence="1 2">
    <name type="scientific">Sphingobacterium yanglingense</name>
    <dbReference type="NCBI Taxonomy" id="1437280"/>
    <lineage>
        <taxon>Bacteria</taxon>
        <taxon>Pseudomonadati</taxon>
        <taxon>Bacteroidota</taxon>
        <taxon>Sphingobacteriia</taxon>
        <taxon>Sphingobacteriales</taxon>
        <taxon>Sphingobacteriaceae</taxon>
        <taxon>Sphingobacterium</taxon>
    </lineage>
</organism>
<reference evidence="1 2" key="1">
    <citation type="submission" date="2019-03" db="EMBL/GenBank/DDBJ databases">
        <title>Genomic Encyclopedia of Archaeal and Bacterial Type Strains, Phase II (KMG-II): from individual species to whole genera.</title>
        <authorList>
            <person name="Goeker M."/>
        </authorList>
    </citation>
    <scope>NUCLEOTIDE SEQUENCE [LARGE SCALE GENOMIC DNA]</scope>
    <source>
        <strain evidence="1 2">DSM 28353</strain>
    </source>
</reference>
<protein>
    <submittedName>
        <fullName evidence="1">Uncharacterized protein</fullName>
    </submittedName>
</protein>
<proteinExistence type="predicted"/>
<evidence type="ECO:0000313" key="2">
    <source>
        <dbReference type="Proteomes" id="UP000295292"/>
    </source>
</evidence>
<name>A0A4V3DDZ3_9SPHI</name>
<evidence type="ECO:0000313" key="1">
    <source>
        <dbReference type="EMBL" id="TDQ79059.1"/>
    </source>
</evidence>
<dbReference type="AlphaFoldDB" id="A0A4V3DDZ3"/>
<keyword evidence="2" id="KW-1185">Reference proteome</keyword>
<comment type="caution">
    <text evidence="1">The sequence shown here is derived from an EMBL/GenBank/DDBJ whole genome shotgun (WGS) entry which is preliminary data.</text>
</comment>
<accession>A0A4V3DDZ3</accession>
<sequence>MLLVIRLIFIEVWSLAFLNLQNYATTLRNISICTFNFYFKNSRIIWTAGLVSYWRDGL</sequence>
<dbReference type="Proteomes" id="UP000295292">
    <property type="component" value="Unassembled WGS sequence"/>
</dbReference>